<gene>
    <name evidence="1" type="ORF">LEA_17355</name>
</gene>
<evidence type="ECO:0000313" key="1">
    <source>
        <dbReference type="EMBL" id="EKC51515.1"/>
    </source>
</evidence>
<proteinExistence type="predicted"/>
<name>K1SCV8_9ZZZZ</name>
<reference evidence="1" key="1">
    <citation type="journal article" date="2013" name="Environ. Microbiol.">
        <title>Microbiota from the distal guts of lean and obese adolescents exhibit partial functional redundancy besides clear differences in community structure.</title>
        <authorList>
            <person name="Ferrer M."/>
            <person name="Ruiz A."/>
            <person name="Lanza F."/>
            <person name="Haange S.B."/>
            <person name="Oberbach A."/>
            <person name="Till H."/>
            <person name="Bargiela R."/>
            <person name="Campoy C."/>
            <person name="Segura M.T."/>
            <person name="Richter M."/>
            <person name="von Bergen M."/>
            <person name="Seifert J."/>
            <person name="Suarez A."/>
        </authorList>
    </citation>
    <scope>NUCLEOTIDE SEQUENCE</scope>
</reference>
<comment type="caution">
    <text evidence="1">The sequence shown here is derived from an EMBL/GenBank/DDBJ whole genome shotgun (WGS) entry which is preliminary data.</text>
</comment>
<accession>K1SCV8</accession>
<dbReference type="AlphaFoldDB" id="K1SCV8"/>
<protein>
    <submittedName>
        <fullName evidence="1">Uncharacterized protein</fullName>
    </submittedName>
</protein>
<dbReference type="EMBL" id="AJWY01011883">
    <property type="protein sequence ID" value="EKC51515.1"/>
    <property type="molecule type" value="Genomic_DNA"/>
</dbReference>
<feature type="non-terminal residue" evidence="1">
    <location>
        <position position="1"/>
    </location>
</feature>
<organism evidence="1">
    <name type="scientific">human gut metagenome</name>
    <dbReference type="NCBI Taxonomy" id="408170"/>
    <lineage>
        <taxon>unclassified sequences</taxon>
        <taxon>metagenomes</taxon>
        <taxon>organismal metagenomes</taxon>
    </lineage>
</organism>
<feature type="non-terminal residue" evidence="1">
    <location>
        <position position="175"/>
    </location>
</feature>
<sequence length="175" mass="19674">NTNYNGEVLEKILVLATTGNDLVEKGLIMVIPGVEKKISLPRIKTGKMLQKRKENPTLEDSKGNFNYSEKSLDPEDFMAFTTFNPRAFEHVWRKWQPKGNLVFAELPPEAQNTLLDELSKSVKFELGWHYLNGEFGSDDDHLFNGILTQAAKDPDVIVVPAPSDTSMIGKLKAVR</sequence>